<name>A0A0G4M3M7_VERLO</name>
<dbReference type="EMBL" id="CVQH01020751">
    <property type="protein sequence ID" value="CRK28470.1"/>
    <property type="molecule type" value="Genomic_DNA"/>
</dbReference>
<dbReference type="PRINTS" id="PR01415">
    <property type="entry name" value="ANKYRIN"/>
</dbReference>
<dbReference type="SUPFAM" id="SSF48403">
    <property type="entry name" value="Ankyrin repeat"/>
    <property type="match status" value="2"/>
</dbReference>
<reference evidence="6 7" key="1">
    <citation type="submission" date="2015-05" db="EMBL/GenBank/DDBJ databases">
        <authorList>
            <person name="Wang D.B."/>
            <person name="Wang M."/>
        </authorList>
    </citation>
    <scope>NUCLEOTIDE SEQUENCE [LARGE SCALE GENOMIC DNA]</scope>
    <source>
        <strain evidence="6">VL1</strain>
    </source>
</reference>
<keyword evidence="2 3" id="KW-0040">ANK repeat</keyword>
<sequence length="854" mass="95912">MDVTERFSLWAGSLGALKRPSSKLSLDQRLRDTPEVHEQICQQLNEMAEALEKLRDIIMGDRPNRDLREAEEQMEDEPFDGERQVQDSNSVSPLHEVAADDEAHIFLQVMMECIRTLFRIGILVRKSGTQDYFKRALRMSSLTFPSIFDIDYYVGHKYPKLKVKDNNFVTTRLGGAIAKRRQFLKYSREHSAHLAAEDDTVSMIEGALSSAYEDDIQAPRQITLPSVSERVSSKATALQVARFTRKLSTEDFSEEAEDDAVTIMTASTTTDHLAKLRLPLLEDLSHENEPFECPFCFTLQTFKSERSWKVHAFNDLKAYLCTIGGAECDDLLFDDRNAWFGHELQQHRSKYICTFSSDSTTEEAFGILYWTCFTNISERAAAILAKGQINIRDQSQTYTRRILLHDATFHGSFRVVRIFLDHGMDVNEKDNAGQTPLIVAVKVGHPEIARHLLEFGSEATLRDKDGWDALFYAASGRKLGSGRVDLVSYLLSAGCDPFSENPILAQTPLAWAILYGDHEMFARLLTGAISTTAHRSDGTWAFEPAWVDYFKRLVLSAEVPTTDTILQTWLYAAETGNEAVIDFLLAAGAKPDWQDKFGRTILMMIVEEDSLGKAKTMAEEARGAAAIQDTAIRTLASEIDRKKISAIKKILDSGADPNLADKQGYNALHRTLRLLQRPESRNAQRPSSTHEQSRSPIYTSELYEMDVIKLLLWYGANVNTRIFTCETQLDAGAYINHRTDNGETPLDIAVECNRAEIVDLLLSAGSDFDVHVYRQKTPLTIAVERGLIEETKLLIDAGTDVNYRTDRGETPLTIAVECNRVEVAKLLIDAGADASNVILSEVDDEMRKVLVGET</sequence>
<evidence type="ECO:0000256" key="2">
    <source>
        <dbReference type="ARBA" id="ARBA00023043"/>
    </source>
</evidence>
<protein>
    <recommendedName>
        <fullName evidence="5">Oxidoreductase acuF-like C2H2 type zinc-finger domain-containing protein</fullName>
    </recommendedName>
</protein>
<dbReference type="PROSITE" id="PS50297">
    <property type="entry name" value="ANK_REP_REGION"/>
    <property type="match status" value="5"/>
</dbReference>
<feature type="repeat" description="ANK" evidence="3">
    <location>
        <begin position="741"/>
        <end position="773"/>
    </location>
</feature>
<dbReference type="STRING" id="100787.A0A0G4M3M7"/>
<feature type="repeat" description="ANK" evidence="3">
    <location>
        <begin position="807"/>
        <end position="835"/>
    </location>
</feature>
<feature type="region of interest" description="Disordered" evidence="4">
    <location>
        <begin position="69"/>
        <end position="90"/>
    </location>
</feature>
<proteinExistence type="predicted"/>
<feature type="domain" description="Oxidoreductase acuF-like C2H2 type zinc-finger" evidence="5">
    <location>
        <begin position="289"/>
        <end position="316"/>
    </location>
</feature>
<keyword evidence="7" id="KW-1185">Reference proteome</keyword>
<feature type="repeat" description="ANK" evidence="3">
    <location>
        <begin position="774"/>
        <end position="806"/>
    </location>
</feature>
<evidence type="ECO:0000256" key="1">
    <source>
        <dbReference type="ARBA" id="ARBA00022737"/>
    </source>
</evidence>
<dbReference type="Pfam" id="PF12796">
    <property type="entry name" value="Ank_2"/>
    <property type="match status" value="2"/>
</dbReference>
<evidence type="ECO:0000313" key="7">
    <source>
        <dbReference type="Proteomes" id="UP000044602"/>
    </source>
</evidence>
<dbReference type="Proteomes" id="UP000044602">
    <property type="component" value="Unassembled WGS sequence"/>
</dbReference>
<dbReference type="PANTHER" id="PTHR24198:SF165">
    <property type="entry name" value="ANKYRIN REPEAT-CONTAINING PROTEIN-RELATED"/>
    <property type="match status" value="1"/>
</dbReference>
<dbReference type="InterPro" id="IPR058925">
    <property type="entry name" value="zf-C2H2_AcuF"/>
</dbReference>
<dbReference type="InterPro" id="IPR002110">
    <property type="entry name" value="Ankyrin_rpt"/>
</dbReference>
<dbReference type="InterPro" id="IPR036770">
    <property type="entry name" value="Ankyrin_rpt-contain_sf"/>
</dbReference>
<feature type="region of interest" description="Disordered" evidence="4">
    <location>
        <begin position="676"/>
        <end position="695"/>
    </location>
</feature>
<gene>
    <name evidence="6" type="ORF">BN1708_004666</name>
</gene>
<dbReference type="SMART" id="SM00248">
    <property type="entry name" value="ANK"/>
    <property type="match status" value="9"/>
</dbReference>
<keyword evidence="1" id="KW-0677">Repeat</keyword>
<feature type="repeat" description="ANK" evidence="3">
    <location>
        <begin position="432"/>
        <end position="464"/>
    </location>
</feature>
<dbReference type="Pfam" id="PF00023">
    <property type="entry name" value="Ank"/>
    <property type="match status" value="1"/>
</dbReference>
<evidence type="ECO:0000256" key="4">
    <source>
        <dbReference type="SAM" id="MobiDB-lite"/>
    </source>
</evidence>
<evidence type="ECO:0000313" key="6">
    <source>
        <dbReference type="EMBL" id="CRK28470.1"/>
    </source>
</evidence>
<feature type="repeat" description="ANK" evidence="3">
    <location>
        <begin position="399"/>
        <end position="431"/>
    </location>
</feature>
<organism evidence="6 7">
    <name type="scientific">Verticillium longisporum</name>
    <name type="common">Verticillium dahliae var. longisporum</name>
    <dbReference type="NCBI Taxonomy" id="100787"/>
    <lineage>
        <taxon>Eukaryota</taxon>
        <taxon>Fungi</taxon>
        <taxon>Dikarya</taxon>
        <taxon>Ascomycota</taxon>
        <taxon>Pezizomycotina</taxon>
        <taxon>Sordariomycetes</taxon>
        <taxon>Hypocreomycetidae</taxon>
        <taxon>Glomerellales</taxon>
        <taxon>Plectosphaerellaceae</taxon>
        <taxon>Verticillium</taxon>
    </lineage>
</organism>
<dbReference type="AlphaFoldDB" id="A0A0G4M3M7"/>
<dbReference type="PROSITE" id="PS50088">
    <property type="entry name" value="ANK_REPEAT"/>
    <property type="match status" value="5"/>
</dbReference>
<feature type="compositionally biased region" description="Polar residues" evidence="4">
    <location>
        <begin position="683"/>
        <end position="695"/>
    </location>
</feature>
<dbReference type="PANTHER" id="PTHR24198">
    <property type="entry name" value="ANKYRIN REPEAT AND PROTEIN KINASE DOMAIN-CONTAINING PROTEIN"/>
    <property type="match status" value="1"/>
</dbReference>
<evidence type="ECO:0000259" key="5">
    <source>
        <dbReference type="Pfam" id="PF26082"/>
    </source>
</evidence>
<dbReference type="Gene3D" id="1.25.40.20">
    <property type="entry name" value="Ankyrin repeat-containing domain"/>
    <property type="match status" value="3"/>
</dbReference>
<accession>A0A0G4M3M7</accession>
<evidence type="ECO:0000256" key="3">
    <source>
        <dbReference type="PROSITE-ProRule" id="PRU00023"/>
    </source>
</evidence>
<dbReference type="Pfam" id="PF26082">
    <property type="entry name" value="zf-C2H2_AcuF"/>
    <property type="match status" value="1"/>
</dbReference>